<keyword evidence="2" id="KW-1185">Reference proteome</keyword>
<dbReference type="EMBL" id="JASJQH010007099">
    <property type="protein sequence ID" value="KAK9718312.1"/>
    <property type="molecule type" value="Genomic_DNA"/>
</dbReference>
<evidence type="ECO:0000313" key="2">
    <source>
        <dbReference type="Proteomes" id="UP001479436"/>
    </source>
</evidence>
<organism evidence="1 2">
    <name type="scientific">Basidiobolus ranarum</name>
    <dbReference type="NCBI Taxonomy" id="34480"/>
    <lineage>
        <taxon>Eukaryota</taxon>
        <taxon>Fungi</taxon>
        <taxon>Fungi incertae sedis</taxon>
        <taxon>Zoopagomycota</taxon>
        <taxon>Entomophthoromycotina</taxon>
        <taxon>Basidiobolomycetes</taxon>
        <taxon>Basidiobolales</taxon>
        <taxon>Basidiobolaceae</taxon>
        <taxon>Basidiobolus</taxon>
    </lineage>
</organism>
<gene>
    <name evidence="1" type="ORF">K7432_005572</name>
</gene>
<comment type="caution">
    <text evidence="1">The sequence shown here is derived from an EMBL/GenBank/DDBJ whole genome shotgun (WGS) entry which is preliminary data.</text>
</comment>
<dbReference type="Proteomes" id="UP001479436">
    <property type="component" value="Unassembled WGS sequence"/>
</dbReference>
<name>A0ABR2W2X1_9FUNG</name>
<protein>
    <submittedName>
        <fullName evidence="1">Uncharacterized protein</fullName>
    </submittedName>
</protein>
<reference evidence="1 2" key="1">
    <citation type="submission" date="2023-04" db="EMBL/GenBank/DDBJ databases">
        <title>Genome of Basidiobolus ranarum AG-B5.</title>
        <authorList>
            <person name="Stajich J.E."/>
            <person name="Carter-House D."/>
            <person name="Gryganskyi A."/>
        </authorList>
    </citation>
    <scope>NUCLEOTIDE SEQUENCE [LARGE SCALE GENOMIC DNA]</scope>
    <source>
        <strain evidence="1 2">AG-B5</strain>
    </source>
</reference>
<accession>A0ABR2W2X1</accession>
<proteinExistence type="predicted"/>
<evidence type="ECO:0000313" key="1">
    <source>
        <dbReference type="EMBL" id="KAK9718312.1"/>
    </source>
</evidence>
<sequence length="217" mass="26074">MIYKTSNYSQSLRKLRKYQKLLDNCPTNDFIVGKYANWFCRLDEPDLSTLLFAVNELRYDVLREEEAFSEITFDGDYLLSRRQQRALAFLGRTNEALTLSRFEETFVDSYSIGCEDTPKHSFQYDEKFKWLCRCTPNDLFGIIWLVGEIRARWVDSATKLSQFQERPREAIKGLISLAQDKPIWYRRAGWKVQIPEYYGRRSDWWWHCIKCLIYHRQ</sequence>